<name>A0A4R6IT54_9BACT</name>
<proteinExistence type="predicted"/>
<dbReference type="PANTHER" id="PTHR38009:SF1">
    <property type="entry name" value="CONSERVED HYPOTHETICAL PHAGE TAIL PROTEIN"/>
    <property type="match status" value="1"/>
</dbReference>
<accession>A0A4R6IT54</accession>
<dbReference type="AlphaFoldDB" id="A0A4R6IT54"/>
<gene>
    <name evidence="1" type="ORF">BC659_2595</name>
</gene>
<sequence length="156" mass="17895">MPASQYPYNIPVGFSFKVVFPLFALLDGNEAMFQDVSGINVQIETTEIQEGGVSSTYKLPNRVKYENLVLKRGLLKGSSLYFWMKNSFSNFDFRPMDILVMLIDERGIPSVTWMFRKAYPVAVKISEFKSTENAVVIETLELAYNYFERVDTPSFI</sequence>
<dbReference type="NCBIfam" id="TIGR02241">
    <property type="entry name" value="conserved hypothetical phage tail region protein"/>
    <property type="match status" value="1"/>
</dbReference>
<keyword evidence="2" id="KW-1185">Reference proteome</keyword>
<dbReference type="PANTHER" id="PTHR38009">
    <property type="entry name" value="CONSERVED HYPOTHETICAL PHAGE TAIL PROTEIN"/>
    <property type="match status" value="1"/>
</dbReference>
<dbReference type="OrthoDB" id="9799891at2"/>
<dbReference type="GO" id="GO:0005198">
    <property type="term" value="F:structural molecule activity"/>
    <property type="evidence" value="ECO:0007669"/>
    <property type="project" value="InterPro"/>
</dbReference>
<comment type="caution">
    <text evidence="1">The sequence shown here is derived from an EMBL/GenBank/DDBJ whole genome shotgun (WGS) entry which is preliminary data.</text>
</comment>
<dbReference type="InterPro" id="IPR011747">
    <property type="entry name" value="CHP02241"/>
</dbReference>
<dbReference type="InterPro" id="IPR010667">
    <property type="entry name" value="Phage_T4_Gp19"/>
</dbReference>
<dbReference type="Pfam" id="PF06841">
    <property type="entry name" value="Phage_T4_gp19"/>
    <property type="match status" value="1"/>
</dbReference>
<organism evidence="1 2">
    <name type="scientific">Sediminibacterium goheungense</name>
    <dbReference type="NCBI Taxonomy" id="1086393"/>
    <lineage>
        <taxon>Bacteria</taxon>
        <taxon>Pseudomonadati</taxon>
        <taxon>Bacteroidota</taxon>
        <taxon>Chitinophagia</taxon>
        <taxon>Chitinophagales</taxon>
        <taxon>Chitinophagaceae</taxon>
        <taxon>Sediminibacterium</taxon>
    </lineage>
</organism>
<reference evidence="1 2" key="1">
    <citation type="submission" date="2019-03" db="EMBL/GenBank/DDBJ databases">
        <title>Genomic Encyclopedia of Archaeal and Bacterial Type Strains, Phase II (KMG-II): from individual species to whole genera.</title>
        <authorList>
            <person name="Goeker M."/>
        </authorList>
    </citation>
    <scope>NUCLEOTIDE SEQUENCE [LARGE SCALE GENOMIC DNA]</scope>
    <source>
        <strain evidence="1 2">DSM 28323</strain>
    </source>
</reference>
<evidence type="ECO:0000313" key="2">
    <source>
        <dbReference type="Proteomes" id="UP000295741"/>
    </source>
</evidence>
<protein>
    <submittedName>
        <fullName evidence="1">Phage tail-like protein</fullName>
    </submittedName>
</protein>
<dbReference type="RefSeq" id="WP_133475172.1">
    <property type="nucleotide sequence ID" value="NZ_SNWP01000012.1"/>
</dbReference>
<dbReference type="Proteomes" id="UP000295741">
    <property type="component" value="Unassembled WGS sequence"/>
</dbReference>
<dbReference type="EMBL" id="SNWP01000012">
    <property type="protein sequence ID" value="TDO25673.1"/>
    <property type="molecule type" value="Genomic_DNA"/>
</dbReference>
<evidence type="ECO:0000313" key="1">
    <source>
        <dbReference type="EMBL" id="TDO25673.1"/>
    </source>
</evidence>